<dbReference type="RefSeq" id="WP_377404896.1">
    <property type="nucleotide sequence ID" value="NZ_JBHTFQ010000007.1"/>
</dbReference>
<dbReference type="InterPro" id="IPR038444">
    <property type="entry name" value="DUF465_sf"/>
</dbReference>
<comment type="caution">
    <text evidence="1">The sequence shown here is derived from an EMBL/GenBank/DDBJ whole genome shotgun (WGS) entry which is preliminary data.</text>
</comment>
<sequence length="83" mass="9625">MSHRPHDLAEEFPGQEGRIHTLRQSDPHFARLIEEYQEVNHSIHRAETLIEPVGDAHETQLRRRRLALKDEIARVLSAQPSIS</sequence>
<evidence type="ECO:0000313" key="2">
    <source>
        <dbReference type="Proteomes" id="UP001596516"/>
    </source>
</evidence>
<dbReference type="Proteomes" id="UP001596516">
    <property type="component" value="Unassembled WGS sequence"/>
</dbReference>
<protein>
    <submittedName>
        <fullName evidence="1">YdcH family protein</fullName>
    </submittedName>
</protein>
<name>A0ABW2UKN8_9RHOB</name>
<organism evidence="1 2">
    <name type="scientific">Plastorhodobacter daqingensis</name>
    <dbReference type="NCBI Taxonomy" id="1387281"/>
    <lineage>
        <taxon>Bacteria</taxon>
        <taxon>Pseudomonadati</taxon>
        <taxon>Pseudomonadota</taxon>
        <taxon>Alphaproteobacteria</taxon>
        <taxon>Rhodobacterales</taxon>
        <taxon>Paracoccaceae</taxon>
        <taxon>Plastorhodobacter</taxon>
    </lineage>
</organism>
<keyword evidence="2" id="KW-1185">Reference proteome</keyword>
<dbReference type="Pfam" id="PF04325">
    <property type="entry name" value="DUF465"/>
    <property type="match status" value="1"/>
</dbReference>
<evidence type="ECO:0000313" key="1">
    <source>
        <dbReference type="EMBL" id="MFC7705272.1"/>
    </source>
</evidence>
<dbReference type="InterPro" id="IPR007420">
    <property type="entry name" value="DUF465"/>
</dbReference>
<gene>
    <name evidence="1" type="ORF">ACFQXB_13815</name>
</gene>
<accession>A0ABW2UKN8</accession>
<proteinExistence type="predicted"/>
<reference evidence="2" key="1">
    <citation type="journal article" date="2019" name="Int. J. Syst. Evol. Microbiol.">
        <title>The Global Catalogue of Microorganisms (GCM) 10K type strain sequencing project: providing services to taxonomists for standard genome sequencing and annotation.</title>
        <authorList>
            <consortium name="The Broad Institute Genomics Platform"/>
            <consortium name="The Broad Institute Genome Sequencing Center for Infectious Disease"/>
            <person name="Wu L."/>
            <person name="Ma J."/>
        </authorList>
    </citation>
    <scope>NUCLEOTIDE SEQUENCE [LARGE SCALE GENOMIC DNA]</scope>
    <source>
        <strain evidence="2">CGMCC 1.12750</strain>
    </source>
</reference>
<dbReference type="EMBL" id="JBHTFQ010000007">
    <property type="protein sequence ID" value="MFC7705272.1"/>
    <property type="molecule type" value="Genomic_DNA"/>
</dbReference>
<dbReference type="Gene3D" id="6.10.280.50">
    <property type="match status" value="1"/>
</dbReference>